<gene>
    <name evidence="6" type="ORF">LWC34_39965</name>
</gene>
<accession>A0ABS8ZMC9</accession>
<dbReference type="PANTHER" id="PTHR24421:SF63">
    <property type="entry name" value="SENSOR HISTIDINE KINASE DESK"/>
    <property type="match status" value="1"/>
</dbReference>
<organism evidence="6 7">
    <name type="scientific">Kibdelosporangium philippinense</name>
    <dbReference type="NCBI Taxonomy" id="211113"/>
    <lineage>
        <taxon>Bacteria</taxon>
        <taxon>Bacillati</taxon>
        <taxon>Actinomycetota</taxon>
        <taxon>Actinomycetes</taxon>
        <taxon>Pseudonocardiales</taxon>
        <taxon>Pseudonocardiaceae</taxon>
        <taxon>Kibdelosporangium</taxon>
    </lineage>
</organism>
<keyword evidence="4" id="KW-0812">Transmembrane</keyword>
<dbReference type="InterPro" id="IPR011712">
    <property type="entry name" value="Sig_transdc_His_kin_sub3_dim/P"/>
</dbReference>
<evidence type="ECO:0000256" key="4">
    <source>
        <dbReference type="SAM" id="Phobius"/>
    </source>
</evidence>
<dbReference type="RefSeq" id="WP_233730394.1">
    <property type="nucleotide sequence ID" value="NZ_JAJVCN010000003.1"/>
</dbReference>
<dbReference type="Gene3D" id="1.20.5.1930">
    <property type="match status" value="1"/>
</dbReference>
<keyword evidence="4" id="KW-1133">Transmembrane helix</keyword>
<dbReference type="InterPro" id="IPR036890">
    <property type="entry name" value="HATPase_C_sf"/>
</dbReference>
<dbReference type="SUPFAM" id="SSF55874">
    <property type="entry name" value="ATPase domain of HSP90 chaperone/DNA topoisomerase II/histidine kinase"/>
    <property type="match status" value="1"/>
</dbReference>
<evidence type="ECO:0000256" key="1">
    <source>
        <dbReference type="ARBA" id="ARBA00022679"/>
    </source>
</evidence>
<feature type="transmembrane region" description="Helical" evidence="4">
    <location>
        <begin position="38"/>
        <end position="57"/>
    </location>
</feature>
<sequence length="390" mass="42649">MDDRGRRGGAAQVAPSVTMAGMDLADEQVRLMWNRRKWSRYVLMYVSLIASATFYFVGKPPVWEAVLVMTVAIVTALLGMRTTFDLPIPRLQRLPLWPSYAALLVLCVALPAFAGPEWTFNSVWASAATGWLGGRWLVARLVAISAVFAIIAWLDSMEPVLIAWLALVGLMVGYFTRQARQQFDMFTELQVSRRERARLAVAEERDRIARDLHDLVGHSLSVIAVKTELARRLVTIDPDKAEQELADIDTVVRRALAEVRQAVTNYRQPTLAGELVSARKAAASAGIDCRVESPESWSLPPSVDGALAWTVREGVTNVLRHSQAANCTITLSLEDSTAAVEIVDDGVGPGENGRGNGLAGLAERAQALGGTMEEGPRPQNGFYIRVQVPT</sequence>
<keyword evidence="1" id="KW-0808">Transferase</keyword>
<evidence type="ECO:0000256" key="2">
    <source>
        <dbReference type="ARBA" id="ARBA00022777"/>
    </source>
</evidence>
<keyword evidence="2 6" id="KW-0418">Kinase</keyword>
<dbReference type="GO" id="GO:0016301">
    <property type="term" value="F:kinase activity"/>
    <property type="evidence" value="ECO:0007669"/>
    <property type="project" value="UniProtKB-KW"/>
</dbReference>
<dbReference type="Proteomes" id="UP001521150">
    <property type="component" value="Unassembled WGS sequence"/>
</dbReference>
<keyword evidence="3" id="KW-0902">Two-component regulatory system</keyword>
<feature type="transmembrane region" description="Helical" evidence="4">
    <location>
        <begin position="96"/>
        <end position="114"/>
    </location>
</feature>
<reference evidence="6 7" key="1">
    <citation type="submission" date="2021-12" db="EMBL/GenBank/DDBJ databases">
        <title>Genome sequence of Kibdelosporangium philippinense ATCC 49844.</title>
        <authorList>
            <person name="Fedorov E.A."/>
            <person name="Omeragic M."/>
            <person name="Shalygina K.F."/>
            <person name="Maclea K.S."/>
        </authorList>
    </citation>
    <scope>NUCLEOTIDE SEQUENCE [LARGE SCALE GENOMIC DNA]</scope>
    <source>
        <strain evidence="6 7">ATCC 49844</strain>
    </source>
</reference>
<dbReference type="Pfam" id="PF07730">
    <property type="entry name" value="HisKA_3"/>
    <property type="match status" value="1"/>
</dbReference>
<name>A0ABS8ZMC9_9PSEU</name>
<feature type="transmembrane region" description="Helical" evidence="4">
    <location>
        <begin position="160"/>
        <end position="176"/>
    </location>
</feature>
<evidence type="ECO:0000259" key="5">
    <source>
        <dbReference type="Pfam" id="PF07730"/>
    </source>
</evidence>
<dbReference type="Gene3D" id="3.30.565.10">
    <property type="entry name" value="Histidine kinase-like ATPase, C-terminal domain"/>
    <property type="match status" value="1"/>
</dbReference>
<keyword evidence="4" id="KW-0472">Membrane</keyword>
<dbReference type="InterPro" id="IPR050482">
    <property type="entry name" value="Sensor_HK_TwoCompSys"/>
</dbReference>
<feature type="domain" description="Signal transduction histidine kinase subgroup 3 dimerisation and phosphoacceptor" evidence="5">
    <location>
        <begin position="204"/>
        <end position="270"/>
    </location>
</feature>
<evidence type="ECO:0000313" key="7">
    <source>
        <dbReference type="Proteomes" id="UP001521150"/>
    </source>
</evidence>
<dbReference type="CDD" id="cd16917">
    <property type="entry name" value="HATPase_UhpB-NarQ-NarX-like"/>
    <property type="match status" value="1"/>
</dbReference>
<proteinExistence type="predicted"/>
<feature type="transmembrane region" description="Helical" evidence="4">
    <location>
        <begin position="134"/>
        <end position="153"/>
    </location>
</feature>
<dbReference type="EMBL" id="JAJVCN010000003">
    <property type="protein sequence ID" value="MCE7008946.1"/>
    <property type="molecule type" value="Genomic_DNA"/>
</dbReference>
<feature type="transmembrane region" description="Helical" evidence="4">
    <location>
        <begin position="63"/>
        <end position="84"/>
    </location>
</feature>
<comment type="caution">
    <text evidence="6">The sequence shown here is derived from an EMBL/GenBank/DDBJ whole genome shotgun (WGS) entry which is preliminary data.</text>
</comment>
<protein>
    <submittedName>
        <fullName evidence="6">Sensor histidine kinase</fullName>
    </submittedName>
</protein>
<keyword evidence="7" id="KW-1185">Reference proteome</keyword>
<evidence type="ECO:0000313" key="6">
    <source>
        <dbReference type="EMBL" id="MCE7008946.1"/>
    </source>
</evidence>
<dbReference type="PANTHER" id="PTHR24421">
    <property type="entry name" value="NITRATE/NITRITE SENSOR PROTEIN NARX-RELATED"/>
    <property type="match status" value="1"/>
</dbReference>
<evidence type="ECO:0000256" key="3">
    <source>
        <dbReference type="ARBA" id="ARBA00023012"/>
    </source>
</evidence>